<dbReference type="EMBL" id="QGNY01000001">
    <property type="protein sequence ID" value="PWS33182.1"/>
    <property type="molecule type" value="Genomic_DNA"/>
</dbReference>
<dbReference type="InterPro" id="IPR051689">
    <property type="entry name" value="Sterol_desaturase/TMEM195"/>
</dbReference>
<keyword evidence="2 7" id="KW-0812">Transmembrane</keyword>
<evidence type="ECO:0000256" key="6">
    <source>
        <dbReference type="ARBA" id="ARBA00023136"/>
    </source>
</evidence>
<dbReference type="InterPro" id="IPR006694">
    <property type="entry name" value="Fatty_acid_hydroxylase"/>
</dbReference>
<evidence type="ECO:0000313" key="10">
    <source>
        <dbReference type="Proteomes" id="UP000245391"/>
    </source>
</evidence>
<dbReference type="GO" id="GO:0050479">
    <property type="term" value="F:glyceryl-ether monooxygenase activity"/>
    <property type="evidence" value="ECO:0007669"/>
    <property type="project" value="TreeGrafter"/>
</dbReference>
<evidence type="ECO:0000313" key="9">
    <source>
        <dbReference type="EMBL" id="PWS33182.1"/>
    </source>
</evidence>
<organism evidence="9 10">
    <name type="scientific">Pedobacter paludis</name>
    <dbReference type="NCBI Taxonomy" id="2203212"/>
    <lineage>
        <taxon>Bacteria</taxon>
        <taxon>Pseudomonadati</taxon>
        <taxon>Bacteroidota</taxon>
        <taxon>Sphingobacteriia</taxon>
        <taxon>Sphingobacteriales</taxon>
        <taxon>Sphingobacteriaceae</taxon>
        <taxon>Pedobacter</taxon>
    </lineage>
</organism>
<evidence type="ECO:0000256" key="2">
    <source>
        <dbReference type="ARBA" id="ARBA00022692"/>
    </source>
</evidence>
<evidence type="ECO:0000256" key="3">
    <source>
        <dbReference type="ARBA" id="ARBA00022989"/>
    </source>
</evidence>
<feature type="transmembrane region" description="Helical" evidence="7">
    <location>
        <begin position="107"/>
        <end position="125"/>
    </location>
</feature>
<feature type="domain" description="Fatty acid hydroxylase" evidence="8">
    <location>
        <begin position="111"/>
        <end position="249"/>
    </location>
</feature>
<protein>
    <submittedName>
        <fullName evidence="9">Fatty acid hydroxylase</fullName>
    </submittedName>
</protein>
<keyword evidence="10" id="KW-1185">Reference proteome</keyword>
<dbReference type="PANTHER" id="PTHR21624">
    <property type="entry name" value="STEROL DESATURASE-RELATED PROTEIN"/>
    <property type="match status" value="1"/>
</dbReference>
<comment type="caution">
    <text evidence="9">The sequence shown here is derived from an EMBL/GenBank/DDBJ whole genome shotgun (WGS) entry which is preliminary data.</text>
</comment>
<accession>A0A317F3M4</accession>
<dbReference type="GO" id="GO:0008610">
    <property type="term" value="P:lipid biosynthetic process"/>
    <property type="evidence" value="ECO:0007669"/>
    <property type="project" value="InterPro"/>
</dbReference>
<keyword evidence="3 7" id="KW-1133">Transmembrane helix</keyword>
<dbReference type="GO" id="GO:0005506">
    <property type="term" value="F:iron ion binding"/>
    <property type="evidence" value="ECO:0007669"/>
    <property type="project" value="InterPro"/>
</dbReference>
<comment type="subcellular location">
    <subcellularLocation>
        <location evidence="1">Endomembrane system</location>
        <topology evidence="1">Multi-pass membrane protein</topology>
    </subcellularLocation>
</comment>
<dbReference type="Pfam" id="PF04116">
    <property type="entry name" value="FA_hydroxylase"/>
    <property type="match status" value="1"/>
</dbReference>
<dbReference type="AlphaFoldDB" id="A0A317F3M4"/>
<evidence type="ECO:0000256" key="7">
    <source>
        <dbReference type="SAM" id="Phobius"/>
    </source>
</evidence>
<dbReference type="Proteomes" id="UP000245391">
    <property type="component" value="Unassembled WGS sequence"/>
</dbReference>
<keyword evidence="6 7" id="KW-0472">Membrane</keyword>
<feature type="transmembrane region" description="Helical" evidence="7">
    <location>
        <begin position="7"/>
        <end position="27"/>
    </location>
</feature>
<keyword evidence="5" id="KW-0443">Lipid metabolism</keyword>
<evidence type="ECO:0000256" key="4">
    <source>
        <dbReference type="ARBA" id="ARBA00023002"/>
    </source>
</evidence>
<feature type="transmembrane region" description="Helical" evidence="7">
    <location>
        <begin position="73"/>
        <end position="95"/>
    </location>
</feature>
<dbReference type="GO" id="GO:0006643">
    <property type="term" value="P:membrane lipid metabolic process"/>
    <property type="evidence" value="ECO:0007669"/>
    <property type="project" value="TreeGrafter"/>
</dbReference>
<dbReference type="GO" id="GO:0016020">
    <property type="term" value="C:membrane"/>
    <property type="evidence" value="ECO:0007669"/>
    <property type="project" value="GOC"/>
</dbReference>
<sequence length="285" mass="33024">MKKIITYALYPFLLFAVLAIAFLAINFNSDYKMVYGITTIFLVFTLITAERIYPLKKEWQMTRKSFWRDLKFIMVDAPIIALTKAGFGILAIYYSETHVGYFTKLPIWLSVILFLLVFEFFQYWYHRLSHTGKGRIGIFLWKVHVAHHLPDKVYVVMHAVFNPINAFLTTSIIQLPLILMGIPPEAALIATLLIDLQSLISHFNVNIKAGFLNYIFIGTETHRFHHSANINEAKNFGNTLAIWDIVFNTFYYKPNIVPEKLGVVNEGEYPNSEKLFDVITLPFRK</sequence>
<evidence type="ECO:0000256" key="1">
    <source>
        <dbReference type="ARBA" id="ARBA00004127"/>
    </source>
</evidence>
<feature type="transmembrane region" description="Helical" evidence="7">
    <location>
        <begin position="33"/>
        <end position="53"/>
    </location>
</feature>
<name>A0A317F3M4_9SPHI</name>
<keyword evidence="4" id="KW-0560">Oxidoreductase</keyword>
<dbReference type="OrthoDB" id="9770329at2"/>
<evidence type="ECO:0000256" key="5">
    <source>
        <dbReference type="ARBA" id="ARBA00023098"/>
    </source>
</evidence>
<dbReference type="RefSeq" id="WP_109927769.1">
    <property type="nucleotide sequence ID" value="NZ_QGNY01000001.1"/>
</dbReference>
<dbReference type="PANTHER" id="PTHR21624:SF1">
    <property type="entry name" value="ALKYLGLYCEROL MONOOXYGENASE"/>
    <property type="match status" value="1"/>
</dbReference>
<gene>
    <name evidence="9" type="ORF">DF947_00660</name>
</gene>
<reference evidence="10" key="1">
    <citation type="submission" date="2018-05" db="EMBL/GenBank/DDBJ databases">
        <title>Pedobacter paludis sp. nov., isolated from wetland soil.</title>
        <authorList>
            <person name="Zhang Y."/>
        </authorList>
    </citation>
    <scope>NUCLEOTIDE SEQUENCE [LARGE SCALE GENOMIC DNA]</scope>
    <source>
        <strain evidence="10">R-8</strain>
    </source>
</reference>
<proteinExistence type="predicted"/>
<evidence type="ECO:0000259" key="8">
    <source>
        <dbReference type="Pfam" id="PF04116"/>
    </source>
</evidence>
<dbReference type="GO" id="GO:0012505">
    <property type="term" value="C:endomembrane system"/>
    <property type="evidence" value="ECO:0007669"/>
    <property type="project" value="UniProtKB-SubCell"/>
</dbReference>